<dbReference type="GO" id="GO:0005778">
    <property type="term" value="C:peroxisomal membrane"/>
    <property type="evidence" value="ECO:0007669"/>
    <property type="project" value="UniProtKB-SubCell"/>
</dbReference>
<dbReference type="OrthoDB" id="2537163at2759"/>
<name>A0A2S5BEB4_9BASI</name>
<organism evidence="5 6">
    <name type="scientific">Rhodotorula taiwanensis</name>
    <dbReference type="NCBI Taxonomy" id="741276"/>
    <lineage>
        <taxon>Eukaryota</taxon>
        <taxon>Fungi</taxon>
        <taxon>Dikarya</taxon>
        <taxon>Basidiomycota</taxon>
        <taxon>Pucciniomycotina</taxon>
        <taxon>Microbotryomycetes</taxon>
        <taxon>Sporidiobolales</taxon>
        <taxon>Sporidiobolaceae</taxon>
        <taxon>Rhodotorula</taxon>
    </lineage>
</organism>
<comment type="caution">
    <text evidence="5">The sequence shown here is derived from an EMBL/GenBank/DDBJ whole genome shotgun (WGS) entry which is preliminary data.</text>
</comment>
<evidence type="ECO:0000313" key="6">
    <source>
        <dbReference type="Proteomes" id="UP000237144"/>
    </source>
</evidence>
<protein>
    <submittedName>
        <fullName evidence="5">Uncharacterized protein</fullName>
    </submittedName>
</protein>
<evidence type="ECO:0000313" key="5">
    <source>
        <dbReference type="EMBL" id="POY75115.1"/>
    </source>
</evidence>
<evidence type="ECO:0000256" key="4">
    <source>
        <dbReference type="SAM" id="MobiDB-lite"/>
    </source>
</evidence>
<evidence type="ECO:0000256" key="1">
    <source>
        <dbReference type="ARBA" id="ARBA00023136"/>
    </source>
</evidence>
<keyword evidence="1" id="KW-0472">Membrane</keyword>
<dbReference type="EMBL" id="PJQD01000019">
    <property type="protein sequence ID" value="POY75115.1"/>
    <property type="molecule type" value="Genomic_DNA"/>
</dbReference>
<evidence type="ECO:0000256" key="2">
    <source>
        <dbReference type="ARBA" id="ARBA00023140"/>
    </source>
</evidence>
<accession>A0A2S5BEB4</accession>
<dbReference type="GO" id="GO:0016559">
    <property type="term" value="P:peroxisome fission"/>
    <property type="evidence" value="ECO:0007669"/>
    <property type="project" value="InterPro"/>
</dbReference>
<evidence type="ECO:0000256" key="3">
    <source>
        <dbReference type="ARBA" id="ARBA00046271"/>
    </source>
</evidence>
<dbReference type="AlphaFoldDB" id="A0A2S5BEB4"/>
<dbReference type="Pfam" id="PF05648">
    <property type="entry name" value="PEX11"/>
    <property type="match status" value="1"/>
</dbReference>
<feature type="region of interest" description="Disordered" evidence="4">
    <location>
        <begin position="1"/>
        <end position="24"/>
    </location>
</feature>
<dbReference type="Proteomes" id="UP000237144">
    <property type="component" value="Unassembled WGS sequence"/>
</dbReference>
<reference evidence="5 6" key="1">
    <citation type="journal article" date="2018" name="Front. Microbiol.">
        <title>Prospects for Fungal Bioremediation of Acidic Radioactive Waste Sites: Characterization and Genome Sequence of Rhodotorula taiwanensis MD1149.</title>
        <authorList>
            <person name="Tkavc R."/>
            <person name="Matrosova V.Y."/>
            <person name="Grichenko O.E."/>
            <person name="Gostincar C."/>
            <person name="Volpe R.P."/>
            <person name="Klimenkova P."/>
            <person name="Gaidamakova E.K."/>
            <person name="Zhou C.E."/>
            <person name="Stewart B.J."/>
            <person name="Lyman M.G."/>
            <person name="Malfatti S.A."/>
            <person name="Rubinfeld B."/>
            <person name="Courtot M."/>
            <person name="Singh J."/>
            <person name="Dalgard C.L."/>
            <person name="Hamilton T."/>
            <person name="Frey K.G."/>
            <person name="Gunde-Cimerman N."/>
            <person name="Dugan L."/>
            <person name="Daly M.J."/>
        </authorList>
    </citation>
    <scope>NUCLEOTIDE SEQUENCE [LARGE SCALE GENOMIC DNA]</scope>
    <source>
        <strain evidence="5 6">MD1149</strain>
    </source>
</reference>
<dbReference type="InterPro" id="IPR008733">
    <property type="entry name" value="PEX11"/>
</dbReference>
<keyword evidence="6" id="KW-1185">Reference proteome</keyword>
<proteinExistence type="predicted"/>
<keyword evidence="2" id="KW-0576">Peroxisome</keyword>
<dbReference type="STRING" id="741276.A0A2S5BEB4"/>
<gene>
    <name evidence="5" type="ORF">BMF94_1745</name>
</gene>
<comment type="subcellular location">
    <subcellularLocation>
        <location evidence="3">Peroxisome membrane</location>
    </subcellularLocation>
</comment>
<sequence length="331" mass="36573">MTGDLHPGESDPPSARGLPEPLPTVTKVVHVPEPRKHGTRRATVGFLRSPNGCDASLRLLQYALRLALTHRSAYFRRGKLPADNPPVRLLAIVSLLAAARRLLALYRLLAGVLSLEVWTSRAQGAKPATWKASDATEVAVRILLQSLDVATLVSSNVYLLGRLGILPISPRQARRFDKASDFTTLLGAGIGLAHIARKRRSLYKGGRTARRLAVEAETELEELDFWEDNAAARGGPVGTDKRSAEERAHERLELRHRVRKGRHTLRALKQDLNDLWWERLRLGADGLFALYDALELSLASETVKSWAGITSALIEFSQAWAQHLGQGSRHL</sequence>